<evidence type="ECO:0000256" key="10">
    <source>
        <dbReference type="ARBA" id="ARBA00030854"/>
    </source>
</evidence>
<evidence type="ECO:0000256" key="11">
    <source>
        <dbReference type="ARBA" id="ARBA00055676"/>
    </source>
</evidence>
<organism evidence="14 15">
    <name type="scientific">Penicillium olsonii</name>
    <dbReference type="NCBI Taxonomy" id="99116"/>
    <lineage>
        <taxon>Eukaryota</taxon>
        <taxon>Fungi</taxon>
        <taxon>Dikarya</taxon>
        <taxon>Ascomycota</taxon>
        <taxon>Pezizomycotina</taxon>
        <taxon>Eurotiomycetes</taxon>
        <taxon>Eurotiomycetidae</taxon>
        <taxon>Eurotiales</taxon>
        <taxon>Aspergillaceae</taxon>
        <taxon>Penicillium</taxon>
    </lineage>
</organism>
<dbReference type="InterPro" id="IPR020602">
    <property type="entry name" value="GTP_CycHdrlase_I_dom"/>
</dbReference>
<dbReference type="Proteomes" id="UP001153618">
    <property type="component" value="Unassembled WGS sequence"/>
</dbReference>
<evidence type="ECO:0000256" key="2">
    <source>
        <dbReference type="ARBA" id="ARBA00008085"/>
    </source>
</evidence>
<comment type="similarity">
    <text evidence="2">Belongs to the GTP cyclohydrolase I family.</text>
</comment>
<evidence type="ECO:0000256" key="4">
    <source>
        <dbReference type="ARBA" id="ARBA00017272"/>
    </source>
</evidence>
<evidence type="ECO:0000256" key="12">
    <source>
        <dbReference type="SAM" id="MobiDB-lite"/>
    </source>
</evidence>
<proteinExistence type="inferred from homology"/>
<reference evidence="14" key="1">
    <citation type="submission" date="2021-07" db="EMBL/GenBank/DDBJ databases">
        <authorList>
            <person name="Branca A.L. A."/>
        </authorList>
    </citation>
    <scope>NUCLEOTIDE SEQUENCE</scope>
</reference>
<keyword evidence="6" id="KW-0547">Nucleotide-binding</keyword>
<dbReference type="FunFam" id="3.30.1130.10:FF:000012">
    <property type="entry name" value="GTP cyclohydrolase 1"/>
    <property type="match status" value="1"/>
</dbReference>
<dbReference type="Gene3D" id="3.30.1130.10">
    <property type="match status" value="1"/>
</dbReference>
<comment type="pathway">
    <text evidence="1">Cofactor biosynthesis; 7,8-dihydroneopterin triphosphate biosynthesis; 7,8-dihydroneopterin triphosphate from GTP: step 1/1.</text>
</comment>
<dbReference type="InterPro" id="IPR018234">
    <property type="entry name" value="GTP_CycHdrlase_I_CS"/>
</dbReference>
<dbReference type="OrthoDB" id="4966at2759"/>
<dbReference type="InterPro" id="IPR043133">
    <property type="entry name" value="GTP-CH-I_C/QueF"/>
</dbReference>
<dbReference type="GO" id="GO:0046654">
    <property type="term" value="P:tetrahydrofolate biosynthetic process"/>
    <property type="evidence" value="ECO:0007669"/>
    <property type="project" value="InterPro"/>
</dbReference>
<keyword evidence="9" id="KW-0342">GTP-binding</keyword>
<evidence type="ECO:0000313" key="14">
    <source>
        <dbReference type="EMBL" id="CAG8293948.1"/>
    </source>
</evidence>
<dbReference type="SUPFAM" id="SSF55620">
    <property type="entry name" value="Tetrahydrobiopterin biosynthesis enzymes-like"/>
    <property type="match status" value="1"/>
</dbReference>
<dbReference type="NCBIfam" id="NF006826">
    <property type="entry name" value="PRK09347.1-3"/>
    <property type="match status" value="1"/>
</dbReference>
<keyword evidence="15" id="KW-1185">Reference proteome</keyword>
<evidence type="ECO:0000256" key="3">
    <source>
        <dbReference type="ARBA" id="ARBA00012715"/>
    </source>
</evidence>
<protein>
    <recommendedName>
        <fullName evidence="4">GTP cyclohydrolase 1</fullName>
        <ecNumber evidence="3">3.5.4.16</ecNumber>
    </recommendedName>
    <alternativeName>
        <fullName evidence="10">GTP cyclohydrolase I</fullName>
    </alternativeName>
</protein>
<dbReference type="GO" id="GO:0005525">
    <property type="term" value="F:GTP binding"/>
    <property type="evidence" value="ECO:0007669"/>
    <property type="project" value="UniProtKB-KW"/>
</dbReference>
<dbReference type="AlphaFoldDB" id="A0A9W4IGD5"/>
<keyword evidence="5" id="KW-0021">Allosteric enzyme</keyword>
<evidence type="ECO:0000256" key="9">
    <source>
        <dbReference type="ARBA" id="ARBA00023134"/>
    </source>
</evidence>
<dbReference type="NCBIfam" id="NF006825">
    <property type="entry name" value="PRK09347.1-2"/>
    <property type="match status" value="1"/>
</dbReference>
<dbReference type="GO" id="GO:0006729">
    <property type="term" value="P:tetrahydrobiopterin biosynthetic process"/>
    <property type="evidence" value="ECO:0007669"/>
    <property type="project" value="TreeGrafter"/>
</dbReference>
<accession>A0A9W4IGD5</accession>
<dbReference type="PANTHER" id="PTHR11109">
    <property type="entry name" value="GTP CYCLOHYDROLASE I"/>
    <property type="match status" value="1"/>
</dbReference>
<gene>
    <name evidence="14" type="ORF">POLS_LOCUS9754</name>
</gene>
<dbReference type="NCBIfam" id="TIGR00063">
    <property type="entry name" value="folE"/>
    <property type="match status" value="1"/>
</dbReference>
<dbReference type="Gene3D" id="1.10.286.10">
    <property type="match status" value="1"/>
</dbReference>
<dbReference type="InterPro" id="IPR001474">
    <property type="entry name" value="GTP_CycHdrlase_I"/>
</dbReference>
<dbReference type="PROSITE" id="PS00859">
    <property type="entry name" value="GTP_CYCLOHYDROL_1_1"/>
    <property type="match status" value="1"/>
</dbReference>
<dbReference type="EMBL" id="CAJVOS010000104">
    <property type="protein sequence ID" value="CAG8293948.1"/>
    <property type="molecule type" value="Genomic_DNA"/>
</dbReference>
<dbReference type="GO" id="GO:0008270">
    <property type="term" value="F:zinc ion binding"/>
    <property type="evidence" value="ECO:0007669"/>
    <property type="project" value="TreeGrafter"/>
</dbReference>
<evidence type="ECO:0000256" key="6">
    <source>
        <dbReference type="ARBA" id="ARBA00022741"/>
    </source>
</evidence>
<dbReference type="PANTHER" id="PTHR11109:SF7">
    <property type="entry name" value="GTP CYCLOHYDROLASE 1"/>
    <property type="match status" value="1"/>
</dbReference>
<dbReference type="Pfam" id="PF01227">
    <property type="entry name" value="GTP_cyclohydroI"/>
    <property type="match status" value="1"/>
</dbReference>
<name>A0A9W4IGD5_PENOL</name>
<comment type="caution">
    <text evidence="14">The sequence shown here is derived from an EMBL/GenBank/DDBJ whole genome shotgun (WGS) entry which is preliminary data.</text>
</comment>
<evidence type="ECO:0000256" key="5">
    <source>
        <dbReference type="ARBA" id="ARBA00022533"/>
    </source>
</evidence>
<dbReference type="GO" id="GO:0046656">
    <property type="term" value="P:folic acid biosynthetic process"/>
    <property type="evidence" value="ECO:0007669"/>
    <property type="project" value="UniProtKB-KW"/>
</dbReference>
<dbReference type="FunFam" id="1.10.286.10:FF:000003">
    <property type="entry name" value="GTP cyclohydrolase 1"/>
    <property type="match status" value="1"/>
</dbReference>
<evidence type="ECO:0000313" key="15">
    <source>
        <dbReference type="Proteomes" id="UP001153618"/>
    </source>
</evidence>
<feature type="compositionally biased region" description="Basic and acidic residues" evidence="12">
    <location>
        <begin position="9"/>
        <end position="18"/>
    </location>
</feature>
<dbReference type="CDD" id="cd00642">
    <property type="entry name" value="GTP_cyclohydro1"/>
    <property type="match status" value="1"/>
</dbReference>
<evidence type="ECO:0000256" key="8">
    <source>
        <dbReference type="ARBA" id="ARBA00022909"/>
    </source>
</evidence>
<evidence type="ECO:0000256" key="1">
    <source>
        <dbReference type="ARBA" id="ARBA00005080"/>
    </source>
</evidence>
<keyword evidence="8" id="KW-0289">Folate biosynthesis</keyword>
<feature type="compositionally biased region" description="Polar residues" evidence="12">
    <location>
        <begin position="20"/>
        <end position="60"/>
    </location>
</feature>
<feature type="domain" description="GTP cyclohydrolase I" evidence="13">
    <location>
        <begin position="71"/>
        <end position="247"/>
    </location>
</feature>
<dbReference type="GO" id="GO:0005737">
    <property type="term" value="C:cytoplasm"/>
    <property type="evidence" value="ECO:0007669"/>
    <property type="project" value="TreeGrafter"/>
</dbReference>
<dbReference type="GO" id="GO:0003934">
    <property type="term" value="F:GTP cyclohydrolase I activity"/>
    <property type="evidence" value="ECO:0007669"/>
    <property type="project" value="UniProtKB-EC"/>
</dbReference>
<dbReference type="HAMAP" id="MF_00223">
    <property type="entry name" value="FolE"/>
    <property type="match status" value="1"/>
</dbReference>
<evidence type="ECO:0000259" key="13">
    <source>
        <dbReference type="Pfam" id="PF01227"/>
    </source>
</evidence>
<sequence length="250" mass="27679">MEQQPFKASRSDDPKDDGNPESQPRASHLQATSSALASAINAKNTGGIPTNPDQQETCSLETDEPRVQRLAAAVREILEDVGEDPEREGLLDTPERYAKAMLYFTKGYREDVQELVNGAIFKEDCDELVLVRDIDVSSLCEHHLVPFNGKIHIGYIPDGRVLGLSKLARIAEAFSRRLQNQERLTKQVASCVFELLKPQGVAVVMEASHLCMTMRGVEKAGSSTITSCMLGCMRSDGKTREEFLTLLRRA</sequence>
<dbReference type="EC" id="3.5.4.16" evidence="3"/>
<evidence type="ECO:0000256" key="7">
    <source>
        <dbReference type="ARBA" id="ARBA00022801"/>
    </source>
</evidence>
<dbReference type="InterPro" id="IPR043134">
    <property type="entry name" value="GTP-CH-I_N"/>
</dbReference>
<feature type="region of interest" description="Disordered" evidence="12">
    <location>
        <begin position="1"/>
        <end position="63"/>
    </location>
</feature>
<comment type="function">
    <text evidence="11">GTP cyclohydrolase 1 is the first enzyme in the biosynthetic pathway leading to folic acid.</text>
</comment>
<keyword evidence="7" id="KW-0378">Hydrolase</keyword>